<proteinExistence type="predicted"/>
<evidence type="ECO:0000313" key="2">
    <source>
        <dbReference type="Proteomes" id="UP000249566"/>
    </source>
</evidence>
<dbReference type="AlphaFoldDB" id="A0AAX2IUL5"/>
<gene>
    <name evidence="1" type="ORF">NCTC12272_00164</name>
</gene>
<dbReference type="RefSeq" id="WP_256365506.1">
    <property type="nucleotide sequence ID" value="NZ_CAAAIJ010000003.1"/>
</dbReference>
<name>A0AAX2IUL5_LEGPN</name>
<evidence type="ECO:0000313" key="1">
    <source>
        <dbReference type="EMBL" id="SQG88998.1"/>
    </source>
</evidence>
<accession>A0AAX2IUL5</accession>
<dbReference type="EMBL" id="LS483412">
    <property type="protein sequence ID" value="SQG88998.1"/>
    <property type="molecule type" value="Genomic_DNA"/>
</dbReference>
<dbReference type="Proteomes" id="UP000249566">
    <property type="component" value="Chromosome 1"/>
</dbReference>
<sequence length="42" mass="4428">MGSENLWALEGIMGEFLEGIGSVDKELKNLIAGFSASITGLE</sequence>
<organism evidence="1 2">
    <name type="scientific">Legionella pneumophila subsp. pascullei</name>
    <dbReference type="NCBI Taxonomy" id="91890"/>
    <lineage>
        <taxon>Bacteria</taxon>
        <taxon>Pseudomonadati</taxon>
        <taxon>Pseudomonadota</taxon>
        <taxon>Gammaproteobacteria</taxon>
        <taxon>Legionellales</taxon>
        <taxon>Legionellaceae</taxon>
        <taxon>Legionella</taxon>
    </lineage>
</organism>
<reference evidence="1 2" key="1">
    <citation type="submission" date="2018-06" db="EMBL/GenBank/DDBJ databases">
        <authorList>
            <consortium name="Pathogen Informatics"/>
            <person name="Doyle S."/>
        </authorList>
    </citation>
    <scope>NUCLEOTIDE SEQUENCE [LARGE SCALE GENOMIC DNA]</scope>
    <source>
        <strain evidence="1 2">NCTC12272</strain>
    </source>
</reference>
<protein>
    <submittedName>
        <fullName evidence="1">Uncharacterized protein</fullName>
    </submittedName>
</protein>